<keyword evidence="3" id="KW-1185">Reference proteome</keyword>
<protein>
    <submittedName>
        <fullName evidence="2">Uncharacterized protein</fullName>
    </submittedName>
</protein>
<name>A0ABV7YKW7_9ACTN</name>
<sequence>MKRHPRGGPEQLAQALDDPNVPVDDPALEAAIRAADALTPGVAPRESWRAAVKDRMLREAKRAGSAPREGAGTRDGSSGSSIHSVEVETTSDAHIVLADVEEIDEARAREVAAKLERIARAFAPEGQGRGQQ</sequence>
<accession>A0ABV7YKW7</accession>
<dbReference type="RefSeq" id="WP_205116516.1">
    <property type="nucleotide sequence ID" value="NZ_JAFBCM010000001.1"/>
</dbReference>
<comment type="caution">
    <text evidence="2">The sequence shown here is derived from an EMBL/GenBank/DDBJ whole genome shotgun (WGS) entry which is preliminary data.</text>
</comment>
<dbReference type="Proteomes" id="UP001595699">
    <property type="component" value="Unassembled WGS sequence"/>
</dbReference>
<evidence type="ECO:0000313" key="2">
    <source>
        <dbReference type="EMBL" id="MFC3765622.1"/>
    </source>
</evidence>
<feature type="region of interest" description="Disordered" evidence="1">
    <location>
        <begin position="56"/>
        <end position="94"/>
    </location>
</feature>
<proteinExistence type="predicted"/>
<evidence type="ECO:0000256" key="1">
    <source>
        <dbReference type="SAM" id="MobiDB-lite"/>
    </source>
</evidence>
<feature type="region of interest" description="Disordered" evidence="1">
    <location>
        <begin position="1"/>
        <end position="24"/>
    </location>
</feature>
<reference evidence="3" key="1">
    <citation type="journal article" date="2019" name="Int. J. Syst. Evol. Microbiol.">
        <title>The Global Catalogue of Microorganisms (GCM) 10K type strain sequencing project: providing services to taxonomists for standard genome sequencing and annotation.</title>
        <authorList>
            <consortium name="The Broad Institute Genomics Platform"/>
            <consortium name="The Broad Institute Genome Sequencing Center for Infectious Disease"/>
            <person name="Wu L."/>
            <person name="Ma J."/>
        </authorList>
    </citation>
    <scope>NUCLEOTIDE SEQUENCE [LARGE SCALE GENOMIC DNA]</scope>
    <source>
        <strain evidence="3">CGMCC 4.7241</strain>
    </source>
</reference>
<dbReference type="EMBL" id="JBHRZH010000041">
    <property type="protein sequence ID" value="MFC3765622.1"/>
    <property type="molecule type" value="Genomic_DNA"/>
</dbReference>
<organism evidence="2 3">
    <name type="scientific">Tenggerimyces flavus</name>
    <dbReference type="NCBI Taxonomy" id="1708749"/>
    <lineage>
        <taxon>Bacteria</taxon>
        <taxon>Bacillati</taxon>
        <taxon>Actinomycetota</taxon>
        <taxon>Actinomycetes</taxon>
        <taxon>Propionibacteriales</taxon>
        <taxon>Nocardioidaceae</taxon>
        <taxon>Tenggerimyces</taxon>
    </lineage>
</organism>
<evidence type="ECO:0000313" key="3">
    <source>
        <dbReference type="Proteomes" id="UP001595699"/>
    </source>
</evidence>
<feature type="compositionally biased region" description="Polar residues" evidence="1">
    <location>
        <begin position="75"/>
        <end position="92"/>
    </location>
</feature>
<gene>
    <name evidence="2" type="ORF">ACFOUW_32640</name>
</gene>